<evidence type="ECO:0008006" key="3">
    <source>
        <dbReference type="Google" id="ProtNLM"/>
    </source>
</evidence>
<evidence type="ECO:0000313" key="2">
    <source>
        <dbReference type="EMBL" id="SVB62579.1"/>
    </source>
</evidence>
<protein>
    <recommendedName>
        <fullName evidence="3">DUF4234 domain-containing protein</fullName>
    </recommendedName>
</protein>
<keyword evidence="1" id="KW-1133">Transmembrane helix</keyword>
<reference evidence="2" key="1">
    <citation type="submission" date="2018-05" db="EMBL/GenBank/DDBJ databases">
        <authorList>
            <person name="Lanie J.A."/>
            <person name="Ng W.-L."/>
            <person name="Kazmierczak K.M."/>
            <person name="Andrzejewski T.M."/>
            <person name="Davidsen T.M."/>
            <person name="Wayne K.J."/>
            <person name="Tettelin H."/>
            <person name="Glass J.I."/>
            <person name="Rusch D."/>
            <person name="Podicherti R."/>
            <person name="Tsui H.-C.T."/>
            <person name="Winkler M.E."/>
        </authorList>
    </citation>
    <scope>NUCLEOTIDE SEQUENCE</scope>
</reference>
<proteinExistence type="predicted"/>
<dbReference type="EMBL" id="UINC01050059">
    <property type="protein sequence ID" value="SVB62579.1"/>
    <property type="molecule type" value="Genomic_DNA"/>
</dbReference>
<dbReference type="PROSITE" id="PS51257">
    <property type="entry name" value="PROKAR_LIPOPROTEIN"/>
    <property type="match status" value="1"/>
</dbReference>
<evidence type="ECO:0000256" key="1">
    <source>
        <dbReference type="SAM" id="Phobius"/>
    </source>
</evidence>
<gene>
    <name evidence="2" type="ORF">METZ01_LOCUS215433</name>
</gene>
<feature type="transmembrane region" description="Helical" evidence="1">
    <location>
        <begin position="12"/>
        <end position="32"/>
    </location>
</feature>
<keyword evidence="1" id="KW-0812">Transmembrane</keyword>
<dbReference type="AlphaFoldDB" id="A0A382FIS9"/>
<accession>A0A382FIS9</accession>
<name>A0A382FIS9_9ZZZZ</name>
<organism evidence="2">
    <name type="scientific">marine metagenome</name>
    <dbReference type="NCBI Taxonomy" id="408172"/>
    <lineage>
        <taxon>unclassified sequences</taxon>
        <taxon>metagenomes</taxon>
        <taxon>ecological metagenomes</taxon>
    </lineage>
</organism>
<keyword evidence="1" id="KW-0472">Membrane</keyword>
<sequence>MNNLPKPNPISAWGFLGACICCPTFIWTYISYFQVATSINTMLGTQKAQGWAVLIPIYGQIHISEMVKSLNQVIEKENLDIQPIQENMILNILFCPLTLMWLFQGNLDVATAFESKSK</sequence>